<dbReference type="Pfam" id="PF19054">
    <property type="entry name" value="DUF5753"/>
    <property type="match status" value="1"/>
</dbReference>
<dbReference type="CDD" id="cd00093">
    <property type="entry name" value="HTH_XRE"/>
    <property type="match status" value="1"/>
</dbReference>
<comment type="caution">
    <text evidence="2">The sequence shown here is derived from an EMBL/GenBank/DDBJ whole genome shotgun (WGS) entry which is preliminary data.</text>
</comment>
<dbReference type="PROSITE" id="PS50943">
    <property type="entry name" value="HTH_CROC1"/>
    <property type="match status" value="1"/>
</dbReference>
<proteinExistence type="predicted"/>
<dbReference type="InterPro" id="IPR001387">
    <property type="entry name" value="Cro/C1-type_HTH"/>
</dbReference>
<dbReference type="Pfam" id="PF13560">
    <property type="entry name" value="HTH_31"/>
    <property type="match status" value="1"/>
</dbReference>
<keyword evidence="3" id="KW-1185">Reference proteome</keyword>
<dbReference type="AlphaFoldDB" id="A0A7W7DCH3"/>
<dbReference type="RefSeq" id="WP_239123003.1">
    <property type="nucleotide sequence ID" value="NZ_BOOV01000012.1"/>
</dbReference>
<dbReference type="InterPro" id="IPR043917">
    <property type="entry name" value="DUF5753"/>
</dbReference>
<gene>
    <name evidence="2" type="ORF">BJ982_005796</name>
</gene>
<dbReference type="Proteomes" id="UP000542210">
    <property type="component" value="Unassembled WGS sequence"/>
</dbReference>
<organism evidence="2 3">
    <name type="scientific">Sphaerisporangium siamense</name>
    <dbReference type="NCBI Taxonomy" id="795645"/>
    <lineage>
        <taxon>Bacteria</taxon>
        <taxon>Bacillati</taxon>
        <taxon>Actinomycetota</taxon>
        <taxon>Actinomycetes</taxon>
        <taxon>Streptosporangiales</taxon>
        <taxon>Streptosporangiaceae</taxon>
        <taxon>Sphaerisporangium</taxon>
    </lineage>
</organism>
<reference evidence="2 3" key="1">
    <citation type="submission" date="2020-08" db="EMBL/GenBank/DDBJ databases">
        <title>Sequencing the genomes of 1000 actinobacteria strains.</title>
        <authorList>
            <person name="Klenk H.-P."/>
        </authorList>
    </citation>
    <scope>NUCLEOTIDE SEQUENCE [LARGE SCALE GENOMIC DNA]</scope>
    <source>
        <strain evidence="2 3">DSM 45784</strain>
    </source>
</reference>
<dbReference type="SUPFAM" id="SSF47413">
    <property type="entry name" value="lambda repressor-like DNA-binding domains"/>
    <property type="match status" value="1"/>
</dbReference>
<accession>A0A7W7DCH3</accession>
<evidence type="ECO:0000313" key="2">
    <source>
        <dbReference type="EMBL" id="MBB4704252.1"/>
    </source>
</evidence>
<dbReference type="Gene3D" id="1.10.260.40">
    <property type="entry name" value="lambda repressor-like DNA-binding domains"/>
    <property type="match status" value="1"/>
</dbReference>
<sequence>MSAKFAMTLRAQWLGRQLRELREAAGLTLKEAGAFIQRDSGTISRFEAGIYPARTPDVSALLDLYGVVAPLRRRGLMRLAGEVWQSGWWDAYSEDLSRIVVDYAWVESRASGISSFDALVIPGILQTRGYMEVIMSCAGNGCSSQVDRGVEFRLERQKVLAEHEPPSIVAVLDESILHRVIGDAHIHAEQLDHLLALSEYSHIDIRVLPFASGGHASHEGPFRIFELPDPYPEIAYVETAAGGLYVEGDQVRPLMLRFDRLMRECHGSMESVGMIDAAIRRLRSSKTEART</sequence>
<feature type="domain" description="HTH cro/C1-type" evidence="1">
    <location>
        <begin position="18"/>
        <end position="71"/>
    </location>
</feature>
<dbReference type="InterPro" id="IPR010982">
    <property type="entry name" value="Lambda_DNA-bd_dom_sf"/>
</dbReference>
<evidence type="ECO:0000259" key="1">
    <source>
        <dbReference type="PROSITE" id="PS50943"/>
    </source>
</evidence>
<evidence type="ECO:0000313" key="3">
    <source>
        <dbReference type="Proteomes" id="UP000542210"/>
    </source>
</evidence>
<name>A0A7W7DCH3_9ACTN</name>
<dbReference type="SMART" id="SM00530">
    <property type="entry name" value="HTH_XRE"/>
    <property type="match status" value="1"/>
</dbReference>
<dbReference type="GO" id="GO:0003677">
    <property type="term" value="F:DNA binding"/>
    <property type="evidence" value="ECO:0007669"/>
    <property type="project" value="InterPro"/>
</dbReference>
<dbReference type="EMBL" id="JACHND010000001">
    <property type="protein sequence ID" value="MBB4704252.1"/>
    <property type="molecule type" value="Genomic_DNA"/>
</dbReference>
<protein>
    <submittedName>
        <fullName evidence="2">Transcriptional regulator with XRE-family HTH domain</fullName>
    </submittedName>
</protein>